<dbReference type="Proteomes" id="UP000235036">
    <property type="component" value="Unassembled WGS sequence"/>
</dbReference>
<dbReference type="Gene3D" id="3.90.1140.10">
    <property type="entry name" value="Cyclic phosphodiesterase"/>
    <property type="match status" value="1"/>
</dbReference>
<dbReference type="SUPFAM" id="SSF55144">
    <property type="entry name" value="LigT-like"/>
    <property type="match status" value="1"/>
</dbReference>
<comment type="caution">
    <text evidence="1">The sequence shown here is derived from an EMBL/GenBank/DDBJ whole genome shotgun (WGS) entry which is preliminary data.</text>
</comment>
<sequence>MPLPSSPLIVTLKLDPIAFDFLDRLRQQYFPSERNFLPAHVTLFHMLPGEEESSIQQTLQDVCLHTPLLPVCFPNLRFLGRGVAVVVDCPELVRLQKFLAEAWSLWLSPQDRQAYRPHVTIQNKVTPQAARQLYNQLIGSWESFDGYGEGLLLWHYKGGPWELVGEFAFGI</sequence>
<evidence type="ECO:0000313" key="2">
    <source>
        <dbReference type="Proteomes" id="UP000235036"/>
    </source>
</evidence>
<keyword evidence="2" id="KW-1185">Reference proteome</keyword>
<dbReference type="InterPro" id="IPR009097">
    <property type="entry name" value="Cyclic_Pdiesterase"/>
</dbReference>
<reference evidence="1 2" key="1">
    <citation type="submission" date="2017-08" db="EMBL/GenBank/DDBJ databases">
        <title>Genomes of Fischerella (Mastigocladus) sp. strains.</title>
        <authorList>
            <person name="Miller S.R."/>
        </authorList>
    </citation>
    <scope>NUCLEOTIDE SEQUENCE [LARGE SCALE GENOMIC DNA]</scope>
    <source>
        <strain evidence="1 2">CCMEE 5323</strain>
    </source>
</reference>
<name>A0A2N6JXW8_FISMU</name>
<organism evidence="1 2">
    <name type="scientific">Fischerella muscicola CCMEE 5323</name>
    <dbReference type="NCBI Taxonomy" id="2019572"/>
    <lineage>
        <taxon>Bacteria</taxon>
        <taxon>Bacillati</taxon>
        <taxon>Cyanobacteriota</taxon>
        <taxon>Cyanophyceae</taxon>
        <taxon>Nostocales</taxon>
        <taxon>Hapalosiphonaceae</taxon>
        <taxon>Fischerella</taxon>
    </lineage>
</organism>
<gene>
    <name evidence="1" type="ORF">CEN44_22185</name>
</gene>
<accession>A0A2N6JXW8</accession>
<protein>
    <submittedName>
        <fullName evidence="1">Phosphoesterase</fullName>
    </submittedName>
</protein>
<dbReference type="AlphaFoldDB" id="A0A2N6JXW8"/>
<dbReference type="Pfam" id="PF13563">
    <property type="entry name" value="2_5_RNA_ligase2"/>
    <property type="match status" value="1"/>
</dbReference>
<dbReference type="EMBL" id="NRQW01000517">
    <property type="protein sequence ID" value="PLZ85547.1"/>
    <property type="molecule type" value="Genomic_DNA"/>
</dbReference>
<proteinExistence type="predicted"/>
<evidence type="ECO:0000313" key="1">
    <source>
        <dbReference type="EMBL" id="PLZ85547.1"/>
    </source>
</evidence>